<organism evidence="1 2">
    <name type="scientific">Nocardioides agariphilus</name>
    <dbReference type="NCBI Taxonomy" id="433664"/>
    <lineage>
        <taxon>Bacteria</taxon>
        <taxon>Bacillati</taxon>
        <taxon>Actinomycetota</taxon>
        <taxon>Actinomycetes</taxon>
        <taxon>Propionibacteriales</taxon>
        <taxon>Nocardioidaceae</taxon>
        <taxon>Nocardioides</taxon>
    </lineage>
</organism>
<reference evidence="1" key="1">
    <citation type="submission" date="2020-11" db="EMBL/GenBank/DDBJ databases">
        <title>Nocardioides cynanchi sp. nov., isolated from soil of rhizosphere of Cynanchum wilfordii.</title>
        <authorList>
            <person name="Lee J.-S."/>
            <person name="Suh M.K."/>
            <person name="Kim J.-S."/>
        </authorList>
    </citation>
    <scope>NUCLEOTIDE SEQUENCE</scope>
    <source>
        <strain evidence="1">KCTC 19276</strain>
    </source>
</reference>
<dbReference type="EMBL" id="JADKPO010000013">
    <property type="protein sequence ID" value="MBF4768402.1"/>
    <property type="molecule type" value="Genomic_DNA"/>
</dbReference>
<keyword evidence="2" id="KW-1185">Reference proteome</keyword>
<dbReference type="Proteomes" id="UP000660668">
    <property type="component" value="Unassembled WGS sequence"/>
</dbReference>
<proteinExistence type="predicted"/>
<protein>
    <submittedName>
        <fullName evidence="1">Lytic transglycosylase domain-containing protein</fullName>
    </submittedName>
</protein>
<comment type="caution">
    <text evidence="1">The sequence shown here is derived from an EMBL/GenBank/DDBJ whole genome shotgun (WGS) entry which is preliminary data.</text>
</comment>
<sequence length="194" mass="20244">MRTATVTSGLASVATAVAVGGGMLSAGTPVMDAAGELAAAAAGPSIPTLSADDLAARARVPVSRTDRRDNVDADKAQALAQTASQAVTGKESLSQEDPRTIARALLAEFGFSADQFGCLDSLWTSESGWRVTADNPHSSAYGIPQALPGSKMASFGADWATNPVTQIRWGLDYINDRYGSPCSAWSFKRGRGWY</sequence>
<dbReference type="InterPro" id="IPR023346">
    <property type="entry name" value="Lysozyme-like_dom_sf"/>
</dbReference>
<dbReference type="SUPFAM" id="SSF53955">
    <property type="entry name" value="Lysozyme-like"/>
    <property type="match status" value="1"/>
</dbReference>
<evidence type="ECO:0000313" key="1">
    <source>
        <dbReference type="EMBL" id="MBF4768402.1"/>
    </source>
</evidence>
<dbReference type="AlphaFoldDB" id="A0A930YIP4"/>
<accession>A0A930YIP4</accession>
<evidence type="ECO:0000313" key="2">
    <source>
        <dbReference type="Proteomes" id="UP000660668"/>
    </source>
</evidence>
<name>A0A930YIP4_9ACTN</name>
<gene>
    <name evidence="1" type="ORF">ISU10_11550</name>
</gene>